<name>A0A9W6Z6I7_AMBMO</name>
<evidence type="ECO:0000313" key="2">
    <source>
        <dbReference type="EMBL" id="GMG55515.1"/>
    </source>
</evidence>
<feature type="region of interest" description="Disordered" evidence="1">
    <location>
        <begin position="247"/>
        <end position="266"/>
    </location>
</feature>
<feature type="compositionally biased region" description="Basic and acidic residues" evidence="1">
    <location>
        <begin position="472"/>
        <end position="497"/>
    </location>
</feature>
<feature type="region of interest" description="Disordered" evidence="1">
    <location>
        <begin position="445"/>
        <end position="500"/>
    </location>
</feature>
<keyword evidence="3" id="KW-1185">Reference proteome</keyword>
<dbReference type="Proteomes" id="UP001165063">
    <property type="component" value="Unassembled WGS sequence"/>
</dbReference>
<feature type="region of interest" description="Disordered" evidence="1">
    <location>
        <begin position="1"/>
        <end position="60"/>
    </location>
</feature>
<feature type="region of interest" description="Disordered" evidence="1">
    <location>
        <begin position="299"/>
        <end position="324"/>
    </location>
</feature>
<dbReference type="AlphaFoldDB" id="A0A9W6Z6I7"/>
<evidence type="ECO:0000256" key="1">
    <source>
        <dbReference type="SAM" id="MobiDB-lite"/>
    </source>
</evidence>
<sequence length="650" mass="69635">MFQSPLQPQSPSSQFFSTPQQNTIGSFSASPSPSTYLSPYSHSSYANSPYANSPYAHSPYAQNIHDSLHGSTLSLPIATSHQDLSGSHNHHNNRSNLPHEKSSGLFSGYNTPSTPSSASLDSLSSVDDDDFGRFDVTPRIQLDDSEDEDQEQEEHVLDTSALLSELMAPRPQPMGSGGDNHSINTIKTLPAKLGDYLPPSIKDLKAGKMPEYKPCVNPVEPGESPKLPLPPRFNGSRSNSLCGSCLSDPDATPTESTFSRFRGGPGNTLTDSSATIHSVPSFHGSFHSSHHAYSSLINSSSSNTIRSGSSASGGSFKRSGSSSGVVIRSESLRSRISTRIHEVSGSRPLEIISVDAKLSVTPENDKELPLSQSNKQQQQQQDQQYPSALLLKQFSQPYDEPFTPLDQQQFPLIPKKKSPFHQQSQQQSQEEVGELLQRFSSVSVSAPHPLPSLPSNNGDDSADSSFNGSEDLSLREKDDTISPIERIEQSTNEHEEQQSAQIQRKTLSLRKSNASLLTMATTASSNISSLRHSNGANSLFTFNNTVAGLRDSACSMASDQTTVTQLSTTTTNESVMFSGSTKTNSVCSSSINPTPSLLKSSFGSTASNSSSNGMGTPALLKSSLGSLSSTSTGRSIGTFILETMVGLVVD</sequence>
<evidence type="ECO:0000313" key="3">
    <source>
        <dbReference type="Proteomes" id="UP001165063"/>
    </source>
</evidence>
<feature type="region of interest" description="Disordered" evidence="1">
    <location>
        <begin position="80"/>
        <end position="134"/>
    </location>
</feature>
<organism evidence="2 3">
    <name type="scientific">Ambrosiozyma monospora</name>
    <name type="common">Yeast</name>
    <name type="synonym">Endomycopsis monosporus</name>
    <dbReference type="NCBI Taxonomy" id="43982"/>
    <lineage>
        <taxon>Eukaryota</taxon>
        <taxon>Fungi</taxon>
        <taxon>Dikarya</taxon>
        <taxon>Ascomycota</taxon>
        <taxon>Saccharomycotina</taxon>
        <taxon>Pichiomycetes</taxon>
        <taxon>Pichiales</taxon>
        <taxon>Pichiaceae</taxon>
        <taxon>Ambrosiozyma</taxon>
    </lineage>
</organism>
<dbReference type="EMBL" id="BSXU01005706">
    <property type="protein sequence ID" value="GMG55515.1"/>
    <property type="molecule type" value="Genomic_DNA"/>
</dbReference>
<accession>A0A9W6Z6I7</accession>
<feature type="region of interest" description="Disordered" evidence="1">
    <location>
        <begin position="363"/>
        <end position="384"/>
    </location>
</feature>
<feature type="compositionally biased region" description="Low complexity" evidence="1">
    <location>
        <begin position="1"/>
        <end position="45"/>
    </location>
</feature>
<reference evidence="2" key="1">
    <citation type="submission" date="2023-04" db="EMBL/GenBank/DDBJ databases">
        <title>Ambrosiozyma monospora NBRC 1965.</title>
        <authorList>
            <person name="Ichikawa N."/>
            <person name="Sato H."/>
            <person name="Tonouchi N."/>
        </authorList>
    </citation>
    <scope>NUCLEOTIDE SEQUENCE</scope>
    <source>
        <strain evidence="2">NBRC 1965</strain>
    </source>
</reference>
<feature type="compositionally biased region" description="Polar residues" evidence="1">
    <location>
        <begin position="453"/>
        <end position="470"/>
    </location>
</feature>
<feature type="compositionally biased region" description="Low complexity" evidence="1">
    <location>
        <begin position="111"/>
        <end position="125"/>
    </location>
</feature>
<comment type="caution">
    <text evidence="2">The sequence shown here is derived from an EMBL/GenBank/DDBJ whole genome shotgun (WGS) entry which is preliminary data.</text>
</comment>
<proteinExistence type="predicted"/>
<protein>
    <submittedName>
        <fullName evidence="2">Unnamed protein product</fullName>
    </submittedName>
</protein>
<gene>
    <name evidence="2" type="ORF">Amon01_000759000</name>
</gene>